<evidence type="ECO:0000256" key="1">
    <source>
        <dbReference type="ARBA" id="ARBA00008918"/>
    </source>
</evidence>
<dbReference type="Gene3D" id="3.30.530.20">
    <property type="match status" value="1"/>
</dbReference>
<dbReference type="InterPro" id="IPR007055">
    <property type="entry name" value="BON_dom"/>
</dbReference>
<keyword evidence="2" id="KW-1133">Transmembrane helix</keyword>
<dbReference type="AlphaFoldDB" id="A0A150P074"/>
<protein>
    <recommendedName>
        <fullName evidence="3">BON domain-containing protein</fullName>
    </recommendedName>
</protein>
<dbReference type="EMBL" id="JELY01003584">
    <property type="protein sequence ID" value="KYF47761.1"/>
    <property type="molecule type" value="Genomic_DNA"/>
</dbReference>
<dbReference type="InterPro" id="IPR023393">
    <property type="entry name" value="START-like_dom_sf"/>
</dbReference>
<evidence type="ECO:0000256" key="2">
    <source>
        <dbReference type="SAM" id="Phobius"/>
    </source>
</evidence>
<sequence length="404" mass="43507">MDVFDRVLRSMVRRRRYDLGDAAAAAAALGVGAGLMYTLDPDRGARRRAGARDRAVRLAHRTGTLLDKGARDLRQRSRGVLADARALLRQEPVSDAVLAERVRAKLGRVVSHPHAIDVAVFDGHVTLRGPVLAREVDGLLGAVSGVNGVRLVTNQLEVHRSADGIPSLQGPSARSGERFELMKASWSPATRLVMGALGVGLVGYAIKRRDPIGALLGAFGAAVLLRDVSNRPASHLLGVGAGRRAVDFQKTITVRAPIRDVFLAFIQFESFPRFMSHLRQVESLGNGRTRWTAVGPAGIPVSWEAEMTQLVPNEIVAWRSLPGQTVENEGVVRMQECPEGTRLDVKMSYNPPAGALGHAVASLFGADPEHAMSEDLARFKTLIEQGMITAGGSAVILEELQVVR</sequence>
<gene>
    <name evidence="4" type="ORF">BE08_32045</name>
</gene>
<dbReference type="InterPro" id="IPR047137">
    <property type="entry name" value="ORF3"/>
</dbReference>
<dbReference type="Gene3D" id="3.30.1340.30">
    <property type="match status" value="1"/>
</dbReference>
<organism evidence="4 5">
    <name type="scientific">Sorangium cellulosum</name>
    <name type="common">Polyangium cellulosum</name>
    <dbReference type="NCBI Taxonomy" id="56"/>
    <lineage>
        <taxon>Bacteria</taxon>
        <taxon>Pseudomonadati</taxon>
        <taxon>Myxococcota</taxon>
        <taxon>Polyangia</taxon>
        <taxon>Polyangiales</taxon>
        <taxon>Polyangiaceae</taxon>
        <taxon>Sorangium</taxon>
    </lineage>
</organism>
<dbReference type="CDD" id="cd07817">
    <property type="entry name" value="SRPBCC_8"/>
    <property type="match status" value="1"/>
</dbReference>
<dbReference type="Pfam" id="PF04972">
    <property type="entry name" value="BON"/>
    <property type="match status" value="1"/>
</dbReference>
<feature type="domain" description="BON" evidence="3">
    <location>
        <begin position="94"/>
        <end position="160"/>
    </location>
</feature>
<comment type="similarity">
    <text evidence="1">Belongs to the ribosome association toxin RatA family.</text>
</comment>
<accession>A0A150P074</accession>
<evidence type="ECO:0000313" key="4">
    <source>
        <dbReference type="EMBL" id="KYF47761.1"/>
    </source>
</evidence>
<comment type="caution">
    <text evidence="4">The sequence shown here is derived from an EMBL/GenBank/DDBJ whole genome shotgun (WGS) entry which is preliminary data.</text>
</comment>
<proteinExistence type="inferred from homology"/>
<dbReference type="SUPFAM" id="SSF55961">
    <property type="entry name" value="Bet v1-like"/>
    <property type="match status" value="1"/>
</dbReference>
<feature type="transmembrane region" description="Helical" evidence="2">
    <location>
        <begin position="20"/>
        <end position="39"/>
    </location>
</feature>
<name>A0A150P074_SORCE</name>
<keyword evidence="2" id="KW-0472">Membrane</keyword>
<dbReference type="Proteomes" id="UP000075420">
    <property type="component" value="Unassembled WGS sequence"/>
</dbReference>
<dbReference type="PANTHER" id="PTHR33824">
    <property type="entry name" value="POLYKETIDE CYCLASE/DEHYDRASE AND LIPID TRANSPORT SUPERFAMILY PROTEIN"/>
    <property type="match status" value="1"/>
</dbReference>
<keyword evidence="2" id="KW-0812">Transmembrane</keyword>
<evidence type="ECO:0000259" key="3">
    <source>
        <dbReference type="PROSITE" id="PS50914"/>
    </source>
</evidence>
<dbReference type="PANTHER" id="PTHR33824:SF7">
    <property type="entry name" value="POLYKETIDE CYCLASE_DEHYDRASE AND LIPID TRANSPORT SUPERFAMILY PROTEIN"/>
    <property type="match status" value="1"/>
</dbReference>
<dbReference type="InterPro" id="IPR005031">
    <property type="entry name" value="COQ10_START"/>
</dbReference>
<dbReference type="PROSITE" id="PS50914">
    <property type="entry name" value="BON"/>
    <property type="match status" value="1"/>
</dbReference>
<evidence type="ECO:0000313" key="5">
    <source>
        <dbReference type="Proteomes" id="UP000075420"/>
    </source>
</evidence>
<reference evidence="4 5" key="1">
    <citation type="submission" date="2014-02" db="EMBL/GenBank/DDBJ databases">
        <title>The small core and large imbalanced accessory genome model reveals a collaborative survival strategy of Sorangium cellulosum strains in nature.</title>
        <authorList>
            <person name="Han K."/>
            <person name="Peng R."/>
            <person name="Blom J."/>
            <person name="Li Y.-Z."/>
        </authorList>
    </citation>
    <scope>NUCLEOTIDE SEQUENCE [LARGE SCALE GENOMIC DNA]</scope>
    <source>
        <strain evidence="4 5">So0157-25</strain>
    </source>
</reference>
<dbReference type="Pfam" id="PF03364">
    <property type="entry name" value="Polyketide_cyc"/>
    <property type="match status" value="1"/>
</dbReference>